<reference evidence="9" key="1">
    <citation type="submission" date="2010-12" db="EMBL/GenBank/DDBJ databases">
        <title>Complete sequence of Bacillus cellulosilyticus DSM 2522.</title>
        <authorList>
            <consortium name="US DOE Joint Genome Institute"/>
            <person name="Lucas S."/>
            <person name="Copeland A."/>
            <person name="Lapidus A."/>
            <person name="Cheng J.-F."/>
            <person name="Bruce D."/>
            <person name="Goodwin L."/>
            <person name="Pitluck S."/>
            <person name="Chertkov O."/>
            <person name="Detter J.C."/>
            <person name="Han C."/>
            <person name="Tapia R."/>
            <person name="Land M."/>
            <person name="Hauser L."/>
            <person name="Jeffries C."/>
            <person name="Kyrpides N."/>
            <person name="Ivanova N."/>
            <person name="Mikhailova N."/>
            <person name="Brumm P."/>
            <person name="Mead D."/>
            <person name="Woyke T."/>
        </authorList>
    </citation>
    <scope>NUCLEOTIDE SEQUENCE [LARGE SCALE GENOMIC DNA]</scope>
    <source>
        <strain evidence="9">DSM 2522</strain>
    </source>
</reference>
<dbReference type="Gene3D" id="1.20.1530.20">
    <property type="match status" value="1"/>
</dbReference>
<organism evidence="9 10">
    <name type="scientific">Evansella cellulosilytica (strain ATCC 21833 / DSM 2522 / FERM P-1141 / JCM 9156 / N-4)</name>
    <name type="common">Bacillus cellulosilyticus</name>
    <dbReference type="NCBI Taxonomy" id="649639"/>
    <lineage>
        <taxon>Bacteria</taxon>
        <taxon>Bacillati</taxon>
        <taxon>Bacillota</taxon>
        <taxon>Bacilli</taxon>
        <taxon>Bacillales</taxon>
        <taxon>Bacillaceae</taxon>
        <taxon>Evansella</taxon>
    </lineage>
</organism>
<dbReference type="GO" id="GO:0005886">
    <property type="term" value="C:plasma membrane"/>
    <property type="evidence" value="ECO:0007669"/>
    <property type="project" value="UniProtKB-SubCell"/>
</dbReference>
<keyword evidence="3" id="KW-0813">Transport</keyword>
<sequence length="309" mass="34538">MSFLLLFYEMGTLFVFAAIGFIVKYLKVIPETSNHVMVQLILYITLPALIIYSMDVTLYSNFLIDFFWLMILSCVMLLIATGLATLLSKNASLKQSQKAVFQALVIFGNQGFIGYAICYLLLGELGILYAAVFNLSFLIYIWSYGIYIFVKDKQKISIKNIFLTPGMASTICGIVILLLPYQLPLFINNVLYSIGSMTIPLSMLFIGCIIADNKFLLSQFILNKFLWIAVFTKLVIVPLSLFPSLIFTISLDVVMVAILIASMPSAPTTPMFAKKYAGDDIFASIGVSLSTLLSFITVPFLYFLLFLLI</sequence>
<evidence type="ECO:0000256" key="4">
    <source>
        <dbReference type="ARBA" id="ARBA00022475"/>
    </source>
</evidence>
<gene>
    <name evidence="9" type="ordered locus">Bcell_1996</name>
</gene>
<dbReference type="InterPro" id="IPR038770">
    <property type="entry name" value="Na+/solute_symporter_sf"/>
</dbReference>
<feature type="transmembrane region" description="Helical" evidence="8">
    <location>
        <begin position="128"/>
        <end position="150"/>
    </location>
</feature>
<feature type="transmembrane region" description="Helical" evidence="8">
    <location>
        <begin position="99"/>
        <end position="122"/>
    </location>
</feature>
<dbReference type="Pfam" id="PF03547">
    <property type="entry name" value="Mem_trans"/>
    <property type="match status" value="1"/>
</dbReference>
<feature type="transmembrane region" description="Helical" evidence="8">
    <location>
        <begin position="162"/>
        <end position="183"/>
    </location>
</feature>
<evidence type="ECO:0000313" key="9">
    <source>
        <dbReference type="EMBL" id="ADU30258.1"/>
    </source>
</evidence>
<feature type="transmembrane region" description="Helical" evidence="8">
    <location>
        <begin position="281"/>
        <end position="308"/>
    </location>
</feature>
<keyword evidence="4" id="KW-1003">Cell membrane</keyword>
<feature type="transmembrane region" description="Helical" evidence="8">
    <location>
        <begin position="35"/>
        <end position="54"/>
    </location>
</feature>
<dbReference type="STRING" id="649639.Bcell_1996"/>
<feature type="transmembrane region" description="Helical" evidence="8">
    <location>
        <begin position="66"/>
        <end position="87"/>
    </location>
</feature>
<evidence type="ECO:0000256" key="1">
    <source>
        <dbReference type="ARBA" id="ARBA00004651"/>
    </source>
</evidence>
<feature type="transmembrane region" description="Helical" evidence="8">
    <location>
        <begin position="6"/>
        <end position="23"/>
    </location>
</feature>
<comment type="subcellular location">
    <subcellularLocation>
        <location evidence="1">Cell membrane</location>
        <topology evidence="1">Multi-pass membrane protein</topology>
    </subcellularLocation>
</comment>
<keyword evidence="7 8" id="KW-0472">Membrane</keyword>
<dbReference type="OrthoDB" id="9798064at2"/>
<dbReference type="AlphaFoldDB" id="E6U0E2"/>
<dbReference type="HOGENOM" id="CLU_056175_1_0_9"/>
<dbReference type="PANTHER" id="PTHR36838:SF1">
    <property type="entry name" value="SLR1864 PROTEIN"/>
    <property type="match status" value="1"/>
</dbReference>
<dbReference type="eggNOG" id="COG0679">
    <property type="taxonomic scope" value="Bacteria"/>
</dbReference>
<dbReference type="GO" id="GO:0055085">
    <property type="term" value="P:transmembrane transport"/>
    <property type="evidence" value="ECO:0007669"/>
    <property type="project" value="InterPro"/>
</dbReference>
<dbReference type="RefSeq" id="WP_013488594.1">
    <property type="nucleotide sequence ID" value="NC_014829.1"/>
</dbReference>
<dbReference type="EMBL" id="CP002394">
    <property type="protein sequence ID" value="ADU30258.1"/>
    <property type="molecule type" value="Genomic_DNA"/>
</dbReference>
<evidence type="ECO:0000256" key="3">
    <source>
        <dbReference type="ARBA" id="ARBA00022448"/>
    </source>
</evidence>
<dbReference type="PANTHER" id="PTHR36838">
    <property type="entry name" value="AUXIN EFFLUX CARRIER FAMILY PROTEIN"/>
    <property type="match status" value="1"/>
</dbReference>
<comment type="similarity">
    <text evidence="2">Belongs to the auxin efflux carrier (TC 2.A.69) family.</text>
</comment>
<dbReference type="KEGG" id="bco:Bcell_1996"/>
<keyword evidence="10" id="KW-1185">Reference proteome</keyword>
<dbReference type="InterPro" id="IPR004776">
    <property type="entry name" value="Mem_transp_PIN-like"/>
</dbReference>
<evidence type="ECO:0000256" key="8">
    <source>
        <dbReference type="SAM" id="Phobius"/>
    </source>
</evidence>
<evidence type="ECO:0000256" key="2">
    <source>
        <dbReference type="ARBA" id="ARBA00010145"/>
    </source>
</evidence>
<keyword evidence="5 8" id="KW-0812">Transmembrane</keyword>
<protein>
    <submittedName>
        <fullName evidence="9">Auxin Efflux Carrier</fullName>
    </submittedName>
</protein>
<name>E6U0E2_EVAC2</name>
<dbReference type="Proteomes" id="UP000001401">
    <property type="component" value="Chromosome"/>
</dbReference>
<evidence type="ECO:0000256" key="6">
    <source>
        <dbReference type="ARBA" id="ARBA00022989"/>
    </source>
</evidence>
<evidence type="ECO:0000313" key="10">
    <source>
        <dbReference type="Proteomes" id="UP000001401"/>
    </source>
</evidence>
<evidence type="ECO:0000256" key="7">
    <source>
        <dbReference type="ARBA" id="ARBA00023136"/>
    </source>
</evidence>
<feature type="transmembrane region" description="Helical" evidence="8">
    <location>
        <begin position="234"/>
        <end position="261"/>
    </location>
</feature>
<feature type="transmembrane region" description="Helical" evidence="8">
    <location>
        <begin position="189"/>
        <end position="213"/>
    </location>
</feature>
<accession>E6U0E2</accession>
<evidence type="ECO:0000256" key="5">
    <source>
        <dbReference type="ARBA" id="ARBA00022692"/>
    </source>
</evidence>
<keyword evidence="6 8" id="KW-1133">Transmembrane helix</keyword>
<proteinExistence type="inferred from homology"/>